<evidence type="ECO:0000256" key="9">
    <source>
        <dbReference type="SAM" id="SignalP"/>
    </source>
</evidence>
<dbReference type="OrthoDB" id="10252157at2759"/>
<organism evidence="11 12">
    <name type="scientific">Bodo saltans</name>
    <name type="common">Flagellated protozoan</name>
    <dbReference type="NCBI Taxonomy" id="75058"/>
    <lineage>
        <taxon>Eukaryota</taxon>
        <taxon>Discoba</taxon>
        <taxon>Euglenozoa</taxon>
        <taxon>Kinetoplastea</taxon>
        <taxon>Metakinetoplastina</taxon>
        <taxon>Eubodonida</taxon>
        <taxon>Bodonidae</taxon>
        <taxon>Bodo</taxon>
    </lineage>
</organism>
<gene>
    <name evidence="11" type="ORF">BSAL_51270</name>
</gene>
<dbReference type="Proteomes" id="UP000051952">
    <property type="component" value="Unassembled WGS sequence"/>
</dbReference>
<dbReference type="PANTHER" id="PTHR43400">
    <property type="entry name" value="FUMARATE REDUCTASE"/>
    <property type="match status" value="1"/>
</dbReference>
<sequence>MRKVVVVVGCGLGGLSATIAATSRGANVTLIEKTERMGGNSAKATSGINGWGSPAQLAAGVSDDTADLFADDTQRSGTGGVSREDLVRVLSEESREAIEWLTGLGVPLTTLSQLGGHSRKRTHRAPDKADGSPTPIGFTIMQTLEQHVRGALADRVTVVTSTEARELLREDGHVVGVAVRDASGVDSEIRGDAVVLCTGGFSNDHTSSSLLAEFAPELLSRPTTNGAFATGDGVKMARRIGASLVDMDKIQLHPTGLVNPKDPSSATKFLGPEALRGSGGVLLNSAGQRFVDELGLRSAVTAAIHAQGDEYAGSGGCLFAHCVLNEAAAELFGRGMLGFYWKRIGLFRKAETVSELADLIGAPEATVRATLEAYAAAAESGRCPLTGKTVFPVVLGTEGPYYVAAVTPVIHYTMGGCEMTADGALIDGATRVPIPGLFGAGEVTGGLHGANRLGGNSLLECVVFGRRAGASAADSQLTDRG</sequence>
<name>A0A0S4IHN0_BODSA</name>
<feature type="region of interest" description="Disordered" evidence="8">
    <location>
        <begin position="112"/>
        <end position="134"/>
    </location>
</feature>
<dbReference type="InterPro" id="IPR027477">
    <property type="entry name" value="Succ_DH/fumarate_Rdtase_cat_sf"/>
</dbReference>
<evidence type="ECO:0000313" key="12">
    <source>
        <dbReference type="Proteomes" id="UP000051952"/>
    </source>
</evidence>
<evidence type="ECO:0000256" key="4">
    <source>
        <dbReference type="ARBA" id="ARBA00023002"/>
    </source>
</evidence>
<dbReference type="Gene3D" id="3.50.50.60">
    <property type="entry name" value="FAD/NAD(P)-binding domain"/>
    <property type="match status" value="1"/>
</dbReference>
<dbReference type="GO" id="GO:0010181">
    <property type="term" value="F:FMN binding"/>
    <property type="evidence" value="ECO:0007669"/>
    <property type="project" value="InterPro"/>
</dbReference>
<keyword evidence="2" id="KW-0285">Flavoprotein</keyword>
<feature type="domain" description="FAD-dependent oxidoreductase 2 FAD-binding" evidence="10">
    <location>
        <begin position="5"/>
        <end position="458"/>
    </location>
</feature>
<keyword evidence="4" id="KW-0560">Oxidoreductase</keyword>
<comment type="catalytic activity">
    <reaction evidence="5">
        <text>succinate + NAD(+) = fumarate + NADH + H(+)</text>
        <dbReference type="Rhea" id="RHEA:18281"/>
        <dbReference type="ChEBI" id="CHEBI:15378"/>
        <dbReference type="ChEBI" id="CHEBI:29806"/>
        <dbReference type="ChEBI" id="CHEBI:30031"/>
        <dbReference type="ChEBI" id="CHEBI:57540"/>
        <dbReference type="ChEBI" id="CHEBI:57945"/>
        <dbReference type="EC" id="1.3.1.6"/>
    </reaction>
</comment>
<keyword evidence="3" id="KW-0274">FAD</keyword>
<evidence type="ECO:0000256" key="5">
    <source>
        <dbReference type="ARBA" id="ARBA00050832"/>
    </source>
</evidence>
<evidence type="ECO:0000259" key="10">
    <source>
        <dbReference type="Pfam" id="PF00890"/>
    </source>
</evidence>
<dbReference type="Pfam" id="PF00890">
    <property type="entry name" value="FAD_binding_2"/>
    <property type="match status" value="1"/>
</dbReference>
<evidence type="ECO:0000256" key="1">
    <source>
        <dbReference type="ARBA" id="ARBA00001974"/>
    </source>
</evidence>
<dbReference type="EMBL" id="CYKH01000057">
    <property type="protein sequence ID" value="CUE66607.1"/>
    <property type="molecule type" value="Genomic_DNA"/>
</dbReference>
<dbReference type="Gene3D" id="3.90.700.10">
    <property type="entry name" value="Succinate dehydrogenase/fumarate reductase flavoprotein, catalytic domain"/>
    <property type="match status" value="1"/>
</dbReference>
<feature type="chain" id="PRO_5006621349" description="fumarate reductase (NADH)" evidence="9">
    <location>
        <begin position="18"/>
        <end position="481"/>
    </location>
</feature>
<dbReference type="SUPFAM" id="SSF51905">
    <property type="entry name" value="FAD/NAD(P)-binding domain"/>
    <property type="match status" value="1"/>
</dbReference>
<keyword evidence="12" id="KW-1185">Reference proteome</keyword>
<evidence type="ECO:0000256" key="2">
    <source>
        <dbReference type="ARBA" id="ARBA00022630"/>
    </source>
</evidence>
<dbReference type="EC" id="1.3.1.6" evidence="6"/>
<dbReference type="GO" id="GO:0016156">
    <property type="term" value="F:fumarate reductase (NADH) activity"/>
    <property type="evidence" value="ECO:0007669"/>
    <property type="project" value="UniProtKB-EC"/>
</dbReference>
<comment type="cofactor">
    <cofactor evidence="1">
        <name>FAD</name>
        <dbReference type="ChEBI" id="CHEBI:57692"/>
    </cofactor>
</comment>
<dbReference type="PANTHER" id="PTHR43400:SF7">
    <property type="entry name" value="FAD-DEPENDENT OXIDOREDUCTASE 2 FAD BINDING DOMAIN-CONTAINING PROTEIN"/>
    <property type="match status" value="1"/>
</dbReference>
<dbReference type="AlphaFoldDB" id="A0A0S4IHN0"/>
<protein>
    <recommendedName>
        <fullName evidence="6">fumarate reductase (NADH)</fullName>
        <ecNumber evidence="6">1.3.1.6</ecNumber>
    </recommendedName>
    <alternativeName>
        <fullName evidence="7">NADH-dependent fumarate reductase</fullName>
    </alternativeName>
</protein>
<dbReference type="NCBIfam" id="TIGR01813">
    <property type="entry name" value="flavo_cyto_c"/>
    <property type="match status" value="1"/>
</dbReference>
<dbReference type="OMA" id="EDLWVVV"/>
<dbReference type="InterPro" id="IPR050315">
    <property type="entry name" value="FAD-oxidoreductase_2"/>
</dbReference>
<proteinExistence type="predicted"/>
<dbReference type="InterPro" id="IPR003953">
    <property type="entry name" value="FAD-dep_OxRdtase_2_FAD-bd"/>
</dbReference>
<reference evidence="12" key="1">
    <citation type="submission" date="2015-09" db="EMBL/GenBank/DDBJ databases">
        <authorList>
            <consortium name="Pathogen Informatics"/>
        </authorList>
    </citation>
    <scope>NUCLEOTIDE SEQUENCE [LARGE SCALE GENOMIC DNA]</scope>
    <source>
        <strain evidence="12">Lake Konstanz</strain>
    </source>
</reference>
<evidence type="ECO:0000256" key="7">
    <source>
        <dbReference type="ARBA" id="ARBA00077246"/>
    </source>
</evidence>
<keyword evidence="9" id="KW-0732">Signal</keyword>
<evidence type="ECO:0000256" key="3">
    <source>
        <dbReference type="ARBA" id="ARBA00022827"/>
    </source>
</evidence>
<dbReference type="SUPFAM" id="SSF56425">
    <property type="entry name" value="Succinate dehydrogenase/fumarate reductase flavoprotein, catalytic domain"/>
    <property type="match status" value="1"/>
</dbReference>
<dbReference type="InterPro" id="IPR010960">
    <property type="entry name" value="Flavocytochrome_c"/>
</dbReference>
<evidence type="ECO:0000313" key="11">
    <source>
        <dbReference type="EMBL" id="CUE66607.1"/>
    </source>
</evidence>
<evidence type="ECO:0000256" key="6">
    <source>
        <dbReference type="ARBA" id="ARBA00067004"/>
    </source>
</evidence>
<dbReference type="FunFam" id="3.90.700.10:FF:000007">
    <property type="entry name" value="NADH-dependent fumarate reductase"/>
    <property type="match status" value="1"/>
</dbReference>
<evidence type="ECO:0000256" key="8">
    <source>
        <dbReference type="SAM" id="MobiDB-lite"/>
    </source>
</evidence>
<dbReference type="VEuPathDB" id="TriTrypDB:BSAL_51270"/>
<feature type="signal peptide" evidence="9">
    <location>
        <begin position="1"/>
        <end position="17"/>
    </location>
</feature>
<dbReference type="InterPro" id="IPR036188">
    <property type="entry name" value="FAD/NAD-bd_sf"/>
</dbReference>
<accession>A0A0S4IHN0</accession>